<comment type="pathway">
    <text evidence="5">Quinol/quinone metabolism; 1,4-dihydroxy-2-naphthoate biosynthesis; 1,4-dihydroxy-2-naphthoate from chorismate: step 5/7.</text>
</comment>
<evidence type="ECO:0000256" key="5">
    <source>
        <dbReference type="HAMAP-Rule" id="MF_00731"/>
    </source>
</evidence>
<dbReference type="InterPro" id="IPR025110">
    <property type="entry name" value="AMP-bd_C"/>
</dbReference>
<keyword evidence="9" id="KW-1185">Reference proteome</keyword>
<protein>
    <recommendedName>
        <fullName evidence="5">2-succinylbenzoate--CoA ligase</fullName>
        <ecNumber evidence="5">6.2.1.26</ecNumber>
    </recommendedName>
    <alternativeName>
        <fullName evidence="5">o-succinylbenzoyl-CoA synthetase</fullName>
        <shortName evidence="5">OSB-CoA synthetase</shortName>
    </alternativeName>
</protein>
<evidence type="ECO:0000259" key="7">
    <source>
        <dbReference type="Pfam" id="PF13193"/>
    </source>
</evidence>
<evidence type="ECO:0000256" key="2">
    <source>
        <dbReference type="ARBA" id="ARBA00022598"/>
    </source>
</evidence>
<organism evidence="8 9">
    <name type="scientific">Vagococcus luciliae</name>
    <dbReference type="NCBI Taxonomy" id="2920380"/>
    <lineage>
        <taxon>Bacteria</taxon>
        <taxon>Bacillati</taxon>
        <taxon>Bacillota</taxon>
        <taxon>Bacilli</taxon>
        <taxon>Lactobacillales</taxon>
        <taxon>Enterococcaceae</taxon>
        <taxon>Vagococcus</taxon>
    </lineage>
</organism>
<comment type="catalytic activity">
    <reaction evidence="5">
        <text>2-succinylbenzoate + ATP + CoA = 2-succinylbenzoyl-CoA + AMP + diphosphate</text>
        <dbReference type="Rhea" id="RHEA:17009"/>
        <dbReference type="ChEBI" id="CHEBI:18325"/>
        <dbReference type="ChEBI" id="CHEBI:30616"/>
        <dbReference type="ChEBI" id="CHEBI:33019"/>
        <dbReference type="ChEBI" id="CHEBI:57287"/>
        <dbReference type="ChEBI" id="CHEBI:57364"/>
        <dbReference type="ChEBI" id="CHEBI:456215"/>
        <dbReference type="EC" id="6.2.1.26"/>
    </reaction>
</comment>
<keyword evidence="3 5" id="KW-0547">Nucleotide-binding</keyword>
<dbReference type="EC" id="6.2.1.26" evidence="5"/>
<dbReference type="Gene3D" id="3.30.300.30">
    <property type="match status" value="1"/>
</dbReference>
<feature type="domain" description="AMP-binding enzyme C-terminal" evidence="7">
    <location>
        <begin position="394"/>
        <end position="467"/>
    </location>
</feature>
<keyword evidence="4 5" id="KW-0067">ATP-binding</keyword>
<evidence type="ECO:0000256" key="1">
    <source>
        <dbReference type="ARBA" id="ARBA00022428"/>
    </source>
</evidence>
<dbReference type="PANTHER" id="PTHR43201">
    <property type="entry name" value="ACYL-COA SYNTHETASE"/>
    <property type="match status" value="1"/>
</dbReference>
<evidence type="ECO:0000259" key="6">
    <source>
        <dbReference type="Pfam" id="PF00501"/>
    </source>
</evidence>
<dbReference type="Pfam" id="PF00501">
    <property type="entry name" value="AMP-binding"/>
    <property type="match status" value="1"/>
</dbReference>
<dbReference type="RefSeq" id="WP_257701737.1">
    <property type="nucleotide sequence ID" value="NZ_CP102451.1"/>
</dbReference>
<name>A0ABY5NXM5_9ENTE</name>
<feature type="domain" description="AMP-dependent synthetase/ligase" evidence="6">
    <location>
        <begin position="6"/>
        <end position="345"/>
    </location>
</feature>
<evidence type="ECO:0000313" key="9">
    <source>
        <dbReference type="Proteomes" id="UP001058273"/>
    </source>
</evidence>
<dbReference type="GO" id="GO:0008756">
    <property type="term" value="F:o-succinylbenzoate-CoA ligase activity"/>
    <property type="evidence" value="ECO:0007669"/>
    <property type="project" value="UniProtKB-EC"/>
</dbReference>
<dbReference type="InterPro" id="IPR000873">
    <property type="entry name" value="AMP-dep_synth/lig_dom"/>
</dbReference>
<gene>
    <name evidence="5 8" type="primary">menE</name>
    <name evidence="8" type="ORF">G314FT_02440</name>
</gene>
<evidence type="ECO:0000256" key="3">
    <source>
        <dbReference type="ARBA" id="ARBA00022741"/>
    </source>
</evidence>
<keyword evidence="1 5" id="KW-0474">Menaquinone biosynthesis</keyword>
<comment type="pathway">
    <text evidence="5">Quinol/quinone metabolism; menaquinone biosynthesis.</text>
</comment>
<evidence type="ECO:0000256" key="4">
    <source>
        <dbReference type="ARBA" id="ARBA00022840"/>
    </source>
</evidence>
<dbReference type="PROSITE" id="PS00455">
    <property type="entry name" value="AMP_BINDING"/>
    <property type="match status" value="1"/>
</dbReference>
<reference evidence="8" key="2">
    <citation type="submission" date="2022-08" db="EMBL/GenBank/DDBJ databases">
        <authorList>
            <person name="Poehlein A."/>
            <person name="Guzman J."/>
            <person name="Daniel R."/>
            <person name="Vilcinskas A."/>
        </authorList>
    </citation>
    <scope>NUCLEOTIDE SEQUENCE</scope>
    <source>
        <strain evidence="8">G314FT</strain>
    </source>
</reference>
<dbReference type="PANTHER" id="PTHR43201:SF5">
    <property type="entry name" value="MEDIUM-CHAIN ACYL-COA LIGASE ACSF2, MITOCHONDRIAL"/>
    <property type="match status" value="1"/>
</dbReference>
<comment type="similarity">
    <text evidence="5">Belongs to the ATP-dependent AMP-binding enzyme family. MenE subfamily.</text>
</comment>
<dbReference type="NCBIfam" id="TIGR01923">
    <property type="entry name" value="menE"/>
    <property type="match status" value="1"/>
</dbReference>
<dbReference type="InterPro" id="IPR045851">
    <property type="entry name" value="AMP-bd_C_sf"/>
</dbReference>
<accession>A0ABY5NXM5</accession>
<dbReference type="InterPro" id="IPR042099">
    <property type="entry name" value="ANL_N_sf"/>
</dbReference>
<keyword evidence="2 5" id="KW-0436">Ligase</keyword>
<dbReference type="NCBIfam" id="NF002966">
    <property type="entry name" value="PRK03640.1"/>
    <property type="match status" value="1"/>
</dbReference>
<reference evidence="8" key="1">
    <citation type="submission" date="2022-08" db="EMBL/GenBank/DDBJ databases">
        <title>Genome sequence of Vagococcus luciliae DSM 112651.</title>
        <authorList>
            <person name="Juan G."/>
            <person name="Anja P."/>
            <person name="Rolf D."/>
            <person name="Kampfer P."/>
            <person name="Vilcinskas A."/>
        </authorList>
    </citation>
    <scope>NUCLEOTIDE SEQUENCE</scope>
    <source>
        <strain evidence="8">G314FT</strain>
    </source>
</reference>
<dbReference type="EMBL" id="CP102451">
    <property type="protein sequence ID" value="UUV98153.1"/>
    <property type="molecule type" value="Genomic_DNA"/>
</dbReference>
<proteinExistence type="inferred from homology"/>
<dbReference type="Pfam" id="PF13193">
    <property type="entry name" value="AMP-binding_C"/>
    <property type="match status" value="1"/>
</dbReference>
<comment type="function">
    <text evidence="5">Converts 2-succinylbenzoate (OSB) to 2-succinylbenzoyl-CoA (OSB-CoA).</text>
</comment>
<dbReference type="InterPro" id="IPR020845">
    <property type="entry name" value="AMP-binding_CS"/>
</dbReference>
<dbReference type="Gene3D" id="3.40.50.12780">
    <property type="entry name" value="N-terminal domain of ligase-like"/>
    <property type="match status" value="1"/>
</dbReference>
<sequence>MLPWLKKQVETNPKKVGLYTNSQFWTIQEIANEVDKWAKKVMVFLPEKEKRVAILSQNSSELYFLILALWTLNKEIVFLNTHLVADELSFQLSDSEVNTVFVSDSLLDKSLRHCQVISFSEIKNQDQIQSIPTTKFCLDNTASIMYTSGTTGKPKGVIQTFRNHQASSLSTQKNMQITSDDVWACAVPLFHISGLSILIRQLVLGCSIYLFEKFDARQLTNQLQMGNVTVASVVNVMLKQLLANYPRQGYSDQFKCLLVGGGPVSKEMLQECFTKSIPVIQSFGMTETCSQVIALSYQDALNKIGSSGVPLEGIALMIRQGEKDCQPLEVGEILLSGENISTRYLNQPVKSNWTKDGYFKTGDLGYLDSDGYLYVVSRLSELIISGGENIYPAEIEHCIEKIPGVVEVAVVGEEDEYWGEVPVAYLVTENKIDSSFLDQVCQQSLAKYKCPKKYYVIDALPRTASGKVAKKLLLNK</sequence>
<dbReference type="Proteomes" id="UP001058273">
    <property type="component" value="Chromosome"/>
</dbReference>
<dbReference type="HAMAP" id="MF_00731">
    <property type="entry name" value="MenE"/>
    <property type="match status" value="1"/>
</dbReference>
<evidence type="ECO:0000313" key="8">
    <source>
        <dbReference type="EMBL" id="UUV98153.1"/>
    </source>
</evidence>
<dbReference type="SUPFAM" id="SSF56801">
    <property type="entry name" value="Acetyl-CoA synthetase-like"/>
    <property type="match status" value="1"/>
</dbReference>
<dbReference type="InterPro" id="IPR010192">
    <property type="entry name" value="MenE"/>
</dbReference>